<evidence type="ECO:0008006" key="8">
    <source>
        <dbReference type="Google" id="ProtNLM"/>
    </source>
</evidence>
<reference evidence="2 7" key="4">
    <citation type="submission" date="2018-04" db="EMBL/GenBank/DDBJ databases">
        <title>Active sludge and wastewater microbial communities from Klosterneuburg, Austria.</title>
        <authorList>
            <person name="Wagner M."/>
        </authorList>
    </citation>
    <scope>NUCLEOTIDE SEQUENCE [LARGE SCALE GENOMIC DNA]</scope>
    <source>
        <strain evidence="2 7">Nm4</strain>
    </source>
</reference>
<sequence>MFLTVLFFINTILTITTSFFNWFNTLFSLTCAALAAGFAWKLIAGEKMNTLIAVIGGALILGGLFFTLGFLGPMVIAKDTNQGPMIGIFIAAPLGIILGGIGGYVYVSQQKGD</sequence>
<accession>A0A0S3AN08</accession>
<dbReference type="EMBL" id="FNLN01000022">
    <property type="protein sequence ID" value="SDU07610.1"/>
    <property type="molecule type" value="Genomic_DNA"/>
</dbReference>
<evidence type="ECO:0000313" key="7">
    <source>
        <dbReference type="Proteomes" id="UP000244110"/>
    </source>
</evidence>
<dbReference type="EMBL" id="OCMU01000001">
    <property type="protein sequence ID" value="SOD16081.1"/>
    <property type="molecule type" value="Genomic_DNA"/>
</dbReference>
<dbReference type="Proteomes" id="UP000219335">
    <property type="component" value="Unassembled WGS sequence"/>
</dbReference>
<evidence type="ECO:0000313" key="4">
    <source>
        <dbReference type="EMBL" id="SOD16081.1"/>
    </source>
</evidence>
<evidence type="ECO:0000256" key="1">
    <source>
        <dbReference type="SAM" id="Phobius"/>
    </source>
</evidence>
<dbReference type="KEGG" id="nur:ATY38_07475"/>
<proteinExistence type="predicted"/>
<reference evidence="5" key="2">
    <citation type="submission" date="2016-10" db="EMBL/GenBank/DDBJ databases">
        <authorList>
            <person name="Varghese N."/>
            <person name="Submissions S."/>
        </authorList>
    </citation>
    <scope>NUCLEOTIDE SEQUENCE [LARGE SCALE GENOMIC DNA]</scope>
    <source>
        <strain evidence="5">Nm10</strain>
    </source>
</reference>
<feature type="transmembrane region" description="Helical" evidence="1">
    <location>
        <begin position="51"/>
        <end position="72"/>
    </location>
</feature>
<keyword evidence="1" id="KW-0472">Membrane</keyword>
<dbReference type="Proteomes" id="UP000182882">
    <property type="component" value="Unassembled WGS sequence"/>
</dbReference>
<reference evidence="3" key="1">
    <citation type="submission" date="2016-10" db="EMBL/GenBank/DDBJ databases">
        <authorList>
            <person name="de Groot N.N."/>
        </authorList>
    </citation>
    <scope>NUCLEOTIDE SEQUENCE [LARGE SCALE GENOMIC DNA]</scope>
    <source>
        <strain evidence="3">Nm10</strain>
    </source>
</reference>
<keyword evidence="1" id="KW-1133">Transmembrane helix</keyword>
<dbReference type="AlphaFoldDB" id="A0A0S3AN08"/>
<keyword evidence="1" id="KW-0812">Transmembrane</keyword>
<evidence type="ECO:0000313" key="3">
    <source>
        <dbReference type="EMBL" id="SDU07610.1"/>
    </source>
</evidence>
<dbReference type="Proteomes" id="UP000244110">
    <property type="component" value="Unassembled WGS sequence"/>
</dbReference>
<protein>
    <recommendedName>
        <fullName evidence="8">Multidrug ABC transporter permease</fullName>
    </recommendedName>
</protein>
<organism evidence="2 7">
    <name type="scientific">Nitrosomonas ureae</name>
    <dbReference type="NCBI Taxonomy" id="44577"/>
    <lineage>
        <taxon>Bacteria</taxon>
        <taxon>Pseudomonadati</taxon>
        <taxon>Pseudomonadota</taxon>
        <taxon>Betaproteobacteria</taxon>
        <taxon>Nitrosomonadales</taxon>
        <taxon>Nitrosomonadaceae</taxon>
        <taxon>Nitrosomonas</taxon>
    </lineage>
</organism>
<evidence type="ECO:0000313" key="5">
    <source>
        <dbReference type="Proteomes" id="UP000182882"/>
    </source>
</evidence>
<feature type="transmembrane region" description="Helical" evidence="1">
    <location>
        <begin position="24"/>
        <end position="44"/>
    </location>
</feature>
<feature type="transmembrane region" description="Helical" evidence="1">
    <location>
        <begin position="84"/>
        <end position="107"/>
    </location>
</feature>
<reference evidence="4 6" key="3">
    <citation type="submission" date="2017-09" db="EMBL/GenBank/DDBJ databases">
        <authorList>
            <person name="Ehlers B."/>
            <person name="Leendertz F.H."/>
        </authorList>
    </citation>
    <scope>NUCLEOTIDE SEQUENCE [LARGE SCALE GENOMIC DNA]</scope>
    <source>
        <strain evidence="4 6">Nm42</strain>
    </source>
</reference>
<gene>
    <name evidence="2" type="ORF">C8R28_101537</name>
    <name evidence="3" type="ORF">SAMN05216406_12211</name>
    <name evidence="4" type="ORF">SAMN06297164_0227</name>
</gene>
<keyword evidence="5" id="KW-1185">Reference proteome</keyword>
<dbReference type="EMBL" id="QAOL01000015">
    <property type="protein sequence ID" value="PTQ85084.1"/>
    <property type="molecule type" value="Genomic_DNA"/>
</dbReference>
<evidence type="ECO:0000313" key="6">
    <source>
        <dbReference type="Proteomes" id="UP000219335"/>
    </source>
</evidence>
<name>A0A0S3AN08_9PROT</name>
<evidence type="ECO:0000313" key="2">
    <source>
        <dbReference type="EMBL" id="PTQ85084.1"/>
    </source>
</evidence>